<comment type="caution">
    <text evidence="3">The sequence shown here is derived from an EMBL/GenBank/DDBJ whole genome shotgun (WGS) entry which is preliminary data.</text>
</comment>
<gene>
    <name evidence="3" type="ORF">L8V00_08650</name>
</gene>
<sequence length="101" mass="10859">MESQQRDTGTFRAVSVQRGGFVDETGTPAVDPQKKGPQPTVEAPLQKESKSGPFRSYFLIGTLILIICALIILLLVMWLGLGLENESARLGEGALSMLLVG</sequence>
<accession>A0A9X3RHT6</accession>
<evidence type="ECO:0000313" key="4">
    <source>
        <dbReference type="Proteomes" id="UP001146469"/>
    </source>
</evidence>
<evidence type="ECO:0000256" key="1">
    <source>
        <dbReference type="SAM" id="MobiDB-lite"/>
    </source>
</evidence>
<name>A0A9X3RHT6_9CORY</name>
<dbReference type="EMBL" id="JAKMUT010000007">
    <property type="protein sequence ID" value="MCZ9290268.1"/>
    <property type="molecule type" value="Genomic_DNA"/>
</dbReference>
<proteinExistence type="predicted"/>
<keyword evidence="4" id="KW-1185">Reference proteome</keyword>
<keyword evidence="2" id="KW-0472">Membrane</keyword>
<dbReference type="AlphaFoldDB" id="A0A9X3RHT6"/>
<keyword evidence="2" id="KW-0812">Transmembrane</keyword>
<dbReference type="RefSeq" id="WP_049050648.1">
    <property type="nucleotide sequence ID" value="NZ_JAKMUT010000007.1"/>
</dbReference>
<keyword evidence="2" id="KW-1133">Transmembrane helix</keyword>
<protein>
    <submittedName>
        <fullName evidence="3">Uncharacterized protein</fullName>
    </submittedName>
</protein>
<dbReference type="Proteomes" id="UP001146469">
    <property type="component" value="Unassembled WGS sequence"/>
</dbReference>
<organism evidence="3 4">
    <name type="scientific">Corynebacterium evansiae</name>
    <dbReference type="NCBI Taxonomy" id="2913499"/>
    <lineage>
        <taxon>Bacteria</taxon>
        <taxon>Bacillati</taxon>
        <taxon>Actinomycetota</taxon>
        <taxon>Actinomycetes</taxon>
        <taxon>Mycobacteriales</taxon>
        <taxon>Corynebacteriaceae</taxon>
        <taxon>Corynebacterium</taxon>
    </lineage>
</organism>
<feature type="region of interest" description="Disordered" evidence="1">
    <location>
        <begin position="1"/>
        <end position="47"/>
    </location>
</feature>
<evidence type="ECO:0000313" key="3">
    <source>
        <dbReference type="EMBL" id="MCZ9290268.1"/>
    </source>
</evidence>
<reference evidence="3" key="1">
    <citation type="submission" date="2022-02" db="EMBL/GenBank/DDBJ databases">
        <title>Corynebacterium sp. from urogenital microbiome.</title>
        <authorList>
            <person name="Cappelli E.A."/>
            <person name="Ribeiro T.G."/>
            <person name="Peixe L."/>
        </authorList>
    </citation>
    <scope>NUCLEOTIDE SEQUENCE</scope>
    <source>
        <strain evidence="3">C8Ua_174</strain>
    </source>
</reference>
<feature type="transmembrane region" description="Helical" evidence="2">
    <location>
        <begin position="57"/>
        <end position="81"/>
    </location>
</feature>
<evidence type="ECO:0000256" key="2">
    <source>
        <dbReference type="SAM" id="Phobius"/>
    </source>
</evidence>